<proteinExistence type="predicted"/>
<feature type="transmembrane region" description="Helical" evidence="2">
    <location>
        <begin position="49"/>
        <end position="71"/>
    </location>
</feature>
<feature type="transmembrane region" description="Helical" evidence="2">
    <location>
        <begin position="441"/>
        <end position="464"/>
    </location>
</feature>
<keyword evidence="2" id="KW-0472">Membrane</keyword>
<dbReference type="InterPro" id="IPR002921">
    <property type="entry name" value="Fungal_lipase-type"/>
</dbReference>
<feature type="transmembrane region" description="Helical" evidence="2">
    <location>
        <begin position="91"/>
        <end position="110"/>
    </location>
</feature>
<dbReference type="GO" id="GO:0006629">
    <property type="term" value="P:lipid metabolic process"/>
    <property type="evidence" value="ECO:0007669"/>
    <property type="project" value="InterPro"/>
</dbReference>
<dbReference type="EMBL" id="HBFA01002286">
    <property type="protein sequence ID" value="CAD8649591.1"/>
    <property type="molecule type" value="Transcribed_RNA"/>
</dbReference>
<sequence>MVFITAAIYMLSMQSQLLLRAFYRTGDVFQTRSLDWELLKSFSKHPLPFLELVVLCICLATTPLLAAILLHTLRLLISDAWSEQCCPAYRALIFKLLYGIVVSLPGWGTIPSRLRRAIVRLLAVVGDVTVMCLDIVPCTYGIMSGLGGGQVLYDAAQVYLRTMVVTAYLSAALFVALQWGNSVRIETALFFARIYGRGPHLAPSPASPGLSPAGKHDKEASSGDEEPGGKDCQETGEFVSLDPRILHTGHATCCTPRHATCRQRSDPSFLRRELLLDLSSAWYKRPSQRQLMEPIQGSWRVYTERRLGASASTASLSLASSDAELTAHPGDFLVDLHGPQQSANQSLAAKGHFKISYDHPAYGGRLGVTAWHGFRSAAVEAATASWRLLLMGLRLLGWKVEGSGMKVPRAARRGWAAAAGVLCFVPRPPPPPKWCIWQTPVVLVLQGVYLVGLITAANGCIVLAVFYPNYGSLIVLGYLSSMFLCAVWVSSALRLSSRQAFALKVVFFCCLNAILLVAAMNPQVQTEKNYDWSGLVRDVRGTCDSVIPPEHHMPSYMSCGWNMPATQDPWPAPAGAGAGAPADLTSLSQLDVVDFASLSLLAYMCAEDASIVLNRWFPEADWQQIYHTADNASATVFQDYYSAKLNASIVAVRGTYSFWDVLSDINLFYEVAAIQLSSTVLPITGLLPDSIIESIIKGVNTEALNDRYATAAYGHLESYVVDAKSGTNHTKLQRIPGPRTVILTGHSLGGAVADIVASKYGFKAVAFSSPGIYWSRRKFGITSVSHIDSQVLSVVPERDFVPSVDKQRGLVQYISCPHNSSSLGCHSIIHHLCNLASACNQYGVKPIFEPFPEFQSRCSQ</sequence>
<dbReference type="InterPro" id="IPR029058">
    <property type="entry name" value="AB_hydrolase_fold"/>
</dbReference>
<name>A0A7S0QUB0_9CHLO</name>
<feature type="compositionally biased region" description="Basic and acidic residues" evidence="1">
    <location>
        <begin position="214"/>
        <end position="233"/>
    </location>
</feature>
<evidence type="ECO:0000256" key="2">
    <source>
        <dbReference type="SAM" id="Phobius"/>
    </source>
</evidence>
<feature type="transmembrane region" description="Helical" evidence="2">
    <location>
        <begin position="158"/>
        <end position="177"/>
    </location>
</feature>
<accession>A0A7S0QUB0</accession>
<feature type="transmembrane region" description="Helical" evidence="2">
    <location>
        <begin position="501"/>
        <end position="520"/>
    </location>
</feature>
<feature type="transmembrane region" description="Helical" evidence="2">
    <location>
        <begin position="470"/>
        <end position="489"/>
    </location>
</feature>
<evidence type="ECO:0000313" key="4">
    <source>
        <dbReference type="EMBL" id="CAD8649591.1"/>
    </source>
</evidence>
<feature type="compositionally biased region" description="Low complexity" evidence="1">
    <location>
        <begin position="203"/>
        <end position="213"/>
    </location>
</feature>
<reference evidence="4" key="1">
    <citation type="submission" date="2021-01" db="EMBL/GenBank/DDBJ databases">
        <authorList>
            <person name="Corre E."/>
            <person name="Pelletier E."/>
            <person name="Niang G."/>
            <person name="Scheremetjew M."/>
            <person name="Finn R."/>
            <person name="Kale V."/>
            <person name="Holt S."/>
            <person name="Cochrane G."/>
            <person name="Meng A."/>
            <person name="Brown T."/>
            <person name="Cohen L."/>
        </authorList>
    </citation>
    <scope>NUCLEOTIDE SEQUENCE</scope>
    <source>
        <strain evidence="4">CCMP722</strain>
    </source>
</reference>
<dbReference type="SUPFAM" id="SSF53474">
    <property type="entry name" value="alpha/beta-Hydrolases"/>
    <property type="match status" value="1"/>
</dbReference>
<protein>
    <recommendedName>
        <fullName evidence="3">Fungal lipase-type domain-containing protein</fullName>
    </recommendedName>
</protein>
<feature type="domain" description="Fungal lipase-type" evidence="3">
    <location>
        <begin position="739"/>
        <end position="804"/>
    </location>
</feature>
<dbReference type="Gene3D" id="3.40.50.1820">
    <property type="entry name" value="alpha/beta hydrolase"/>
    <property type="match status" value="1"/>
</dbReference>
<keyword evidence="2" id="KW-1133">Transmembrane helix</keyword>
<keyword evidence="2" id="KW-0812">Transmembrane</keyword>
<feature type="transmembrane region" description="Helical" evidence="2">
    <location>
        <begin position="122"/>
        <end position="146"/>
    </location>
</feature>
<dbReference type="AlphaFoldDB" id="A0A7S0QUB0"/>
<evidence type="ECO:0000259" key="3">
    <source>
        <dbReference type="Pfam" id="PF01764"/>
    </source>
</evidence>
<dbReference type="Pfam" id="PF01764">
    <property type="entry name" value="Lipase_3"/>
    <property type="match status" value="1"/>
</dbReference>
<organism evidence="4">
    <name type="scientific">Pyramimonas obovata</name>
    <dbReference type="NCBI Taxonomy" id="1411642"/>
    <lineage>
        <taxon>Eukaryota</taxon>
        <taxon>Viridiplantae</taxon>
        <taxon>Chlorophyta</taxon>
        <taxon>Pyramimonadophyceae</taxon>
        <taxon>Pyramimonadales</taxon>
        <taxon>Pyramimonadaceae</taxon>
        <taxon>Pyramimonas</taxon>
        <taxon>Pyramimonas incertae sedis</taxon>
    </lineage>
</organism>
<feature type="region of interest" description="Disordered" evidence="1">
    <location>
        <begin position="203"/>
        <end position="234"/>
    </location>
</feature>
<evidence type="ECO:0000256" key="1">
    <source>
        <dbReference type="SAM" id="MobiDB-lite"/>
    </source>
</evidence>
<gene>
    <name evidence="4" type="ORF">POBO1169_LOCUS1129</name>
</gene>